<dbReference type="InterPro" id="IPR011330">
    <property type="entry name" value="Glyco_hydro/deAcase_b/a-brl"/>
</dbReference>
<dbReference type="GO" id="GO:0046872">
    <property type="term" value="F:metal ion binding"/>
    <property type="evidence" value="ECO:0007669"/>
    <property type="project" value="UniProtKB-KW"/>
</dbReference>
<dbReference type="InterPro" id="IPR050248">
    <property type="entry name" value="Polysacc_deacetylase_ArnD"/>
</dbReference>
<keyword evidence="1" id="KW-0479">Metal-binding</keyword>
<dbReference type="GO" id="GO:0016810">
    <property type="term" value="F:hydrolase activity, acting on carbon-nitrogen (but not peptide) bonds"/>
    <property type="evidence" value="ECO:0007669"/>
    <property type="project" value="InterPro"/>
</dbReference>
<gene>
    <name evidence="5" type="ORF">CBF28_08930</name>
</gene>
<dbReference type="PANTHER" id="PTHR10587:SF133">
    <property type="entry name" value="CHITIN DEACETYLASE 1-RELATED"/>
    <property type="match status" value="1"/>
</dbReference>
<dbReference type="EMBL" id="NGKB01000008">
    <property type="protein sequence ID" value="RSU13602.1"/>
    <property type="molecule type" value="Genomic_DNA"/>
</dbReference>
<evidence type="ECO:0000313" key="6">
    <source>
        <dbReference type="Proteomes" id="UP000288028"/>
    </source>
</evidence>
<feature type="signal peptide" evidence="3">
    <location>
        <begin position="1"/>
        <end position="24"/>
    </location>
</feature>
<dbReference type="RefSeq" id="WP_126794309.1">
    <property type="nucleotide sequence ID" value="NZ_CP060720.1"/>
</dbReference>
<dbReference type="GO" id="GO:0005975">
    <property type="term" value="P:carbohydrate metabolic process"/>
    <property type="evidence" value="ECO:0007669"/>
    <property type="project" value="InterPro"/>
</dbReference>
<name>A0A430B041_9ENTE</name>
<dbReference type="GeneID" id="95581932"/>
<evidence type="ECO:0000256" key="3">
    <source>
        <dbReference type="SAM" id="SignalP"/>
    </source>
</evidence>
<sequence>MKKNWFSFLIVGSMLGIMGTIALAEDSSDVVSSNIISSSDIQSITSSSTSEEVMTASSAETTKNTEEMPLKNLQTIDSIQHFYPEQYGVLSKGETFYYETAEDAKDGTNPKEIDNLTSRLVKIVDLYTLDNQSIYHFFSDSDQEGFIEINKIDRTESKKFVTITDKTPNIAVYKDMKLEDKVDESLVKNKTLKVQEEFTINEDTYFSLVGTENKIIGFINKKEASETENAQGAYQSLGSYLNISEKNKDVYQNFEFDKKNNTSNLLNQTFLAKGIYYHSNGENYLSVFNQKNKWIGYINQKDVNLTPNKQGNYQAYGKYVTLTKKNYDIWGNFAWKSKAKAGKYANQTLIAKGIYYHFNGEKYLSLYDNKDNWLGYINANGTTIAEGAQGSYYSYNKFVTIKSKNYDFWNSFKWSKRGSSSSVVNQTFKARGIYYHFNGSKYLSVYDNKGKWLGYINQNAASVAKGPQGSYQNFNKYVSVTTSNYSIWQNFDWKKKSSTKNYRNQTLHAKGIYRHYNGEAYYSLYNNKNQWLGYVNKNGVTLAEGRQGIYHSYWKNVTFSSSNYPIWRDFSWKKQNTSFKVSGKTLKARGIYYHFNGSSYYTVYNGNTWVGYINVNAAQNYDMNKLIPNTESLLAVHQITQQKILDSTNRPSSIIDKVLSMPTISRNQITFRDNHFVVSLKGRGLGMDSVKLTAKEIAPGVNYRLLPADQIKGAIPKLKGNQKYIALTFDDGPNPYTTPQLLNILKQKKVKASFFMVGNAVNANPNVAKRVANEGHQIGSHSYSHPQLTGLSTNQIQQEMRATDKAIYYATGKLPKTFRPPYGAINRYVSNVVSKPAIMWSIDTRDWESRNPYMINNVVNNNHHSGAIILLHDIHQPSVNSVSQMIDNLRQKGYQFVTIDELYEMGERPLNGYFSQYRSVRY</sequence>
<evidence type="ECO:0000256" key="1">
    <source>
        <dbReference type="ARBA" id="ARBA00022723"/>
    </source>
</evidence>
<dbReference type="PROSITE" id="PS51677">
    <property type="entry name" value="NODB"/>
    <property type="match status" value="1"/>
</dbReference>
<reference evidence="5 6" key="1">
    <citation type="submission" date="2017-05" db="EMBL/GenBank/DDBJ databases">
        <title>Vagococcus spp. assemblies.</title>
        <authorList>
            <person name="Gulvik C.A."/>
        </authorList>
    </citation>
    <scope>NUCLEOTIDE SEQUENCE [LARGE SCALE GENOMIC DNA]</scope>
    <source>
        <strain evidence="5 6">SS1714</strain>
    </source>
</reference>
<dbReference type="AlphaFoldDB" id="A0A430B041"/>
<accession>A0A430B041</accession>
<dbReference type="OrthoDB" id="9812065at2"/>
<proteinExistence type="predicted"/>
<keyword evidence="3" id="KW-0732">Signal</keyword>
<protein>
    <recommendedName>
        <fullName evidence="4">NodB homology domain-containing protein</fullName>
    </recommendedName>
</protein>
<dbReference type="GO" id="GO:0016020">
    <property type="term" value="C:membrane"/>
    <property type="evidence" value="ECO:0007669"/>
    <property type="project" value="TreeGrafter"/>
</dbReference>
<feature type="domain" description="NodB homology" evidence="4">
    <location>
        <begin position="723"/>
        <end position="897"/>
    </location>
</feature>
<keyword evidence="6" id="KW-1185">Reference proteome</keyword>
<keyword evidence="2" id="KW-0378">Hydrolase</keyword>
<dbReference type="PANTHER" id="PTHR10587">
    <property type="entry name" value="GLYCOSYL TRANSFERASE-RELATED"/>
    <property type="match status" value="1"/>
</dbReference>
<dbReference type="Proteomes" id="UP000288028">
    <property type="component" value="Unassembled WGS sequence"/>
</dbReference>
<feature type="chain" id="PRO_5019220698" description="NodB homology domain-containing protein" evidence="3">
    <location>
        <begin position="25"/>
        <end position="922"/>
    </location>
</feature>
<organism evidence="5 6">
    <name type="scientific">Vagococcus carniphilus</name>
    <dbReference type="NCBI Taxonomy" id="218144"/>
    <lineage>
        <taxon>Bacteria</taxon>
        <taxon>Bacillati</taxon>
        <taxon>Bacillota</taxon>
        <taxon>Bacilli</taxon>
        <taxon>Lactobacillales</taxon>
        <taxon>Enterococcaceae</taxon>
        <taxon>Vagococcus</taxon>
    </lineage>
</organism>
<comment type="caution">
    <text evidence="5">The sequence shown here is derived from an EMBL/GenBank/DDBJ whole genome shotgun (WGS) entry which is preliminary data.</text>
</comment>
<evidence type="ECO:0000313" key="5">
    <source>
        <dbReference type="EMBL" id="RSU13602.1"/>
    </source>
</evidence>
<dbReference type="SUPFAM" id="SSF88713">
    <property type="entry name" value="Glycoside hydrolase/deacetylase"/>
    <property type="match status" value="1"/>
</dbReference>
<dbReference type="Gene3D" id="3.20.20.370">
    <property type="entry name" value="Glycoside hydrolase/deacetylase"/>
    <property type="match status" value="1"/>
</dbReference>
<dbReference type="InterPro" id="IPR002509">
    <property type="entry name" value="NODB_dom"/>
</dbReference>
<dbReference type="Pfam" id="PF01522">
    <property type="entry name" value="Polysacc_deac_1"/>
    <property type="match status" value="1"/>
</dbReference>
<evidence type="ECO:0000259" key="4">
    <source>
        <dbReference type="PROSITE" id="PS51677"/>
    </source>
</evidence>
<evidence type="ECO:0000256" key="2">
    <source>
        <dbReference type="ARBA" id="ARBA00022801"/>
    </source>
</evidence>